<dbReference type="SUPFAM" id="SSF55781">
    <property type="entry name" value="GAF domain-like"/>
    <property type="match status" value="1"/>
</dbReference>
<reference evidence="4 5" key="1">
    <citation type="submission" date="2019-01" db="EMBL/GenBank/DDBJ databases">
        <title>Egibacter rhizosphaerae EGI 80759T.</title>
        <authorList>
            <person name="Chen D.-D."/>
            <person name="Tian Y."/>
            <person name="Jiao J.-Y."/>
            <person name="Zhang X.-T."/>
            <person name="Zhang Y.-G."/>
            <person name="Zhang Y."/>
            <person name="Xiao M."/>
            <person name="Shu W.-S."/>
            <person name="Li W.-J."/>
        </authorList>
    </citation>
    <scope>NUCLEOTIDE SEQUENCE [LARGE SCALE GENOMIC DNA]</scope>
    <source>
        <strain evidence="4 5">EGI 80759</strain>
    </source>
</reference>
<keyword evidence="1" id="KW-0378">Hydrolase</keyword>
<dbReference type="KEGG" id="erz:ER308_14155"/>
<name>A0A411YH73_9ACTN</name>
<dbReference type="InterPro" id="IPR001932">
    <property type="entry name" value="PPM-type_phosphatase-like_dom"/>
</dbReference>
<accession>A0A411YH73</accession>
<dbReference type="InterPro" id="IPR029016">
    <property type="entry name" value="GAF-like_dom_sf"/>
</dbReference>
<feature type="domain" description="PPM-type phosphatase" evidence="3">
    <location>
        <begin position="508"/>
        <end position="726"/>
    </location>
</feature>
<dbReference type="PANTHER" id="PTHR43156">
    <property type="entry name" value="STAGE II SPORULATION PROTEIN E-RELATED"/>
    <property type="match status" value="1"/>
</dbReference>
<dbReference type="AlphaFoldDB" id="A0A411YH73"/>
<dbReference type="Proteomes" id="UP000291469">
    <property type="component" value="Chromosome"/>
</dbReference>
<organism evidence="4 5">
    <name type="scientific">Egibacter rhizosphaerae</name>
    <dbReference type="NCBI Taxonomy" id="1670831"/>
    <lineage>
        <taxon>Bacteria</taxon>
        <taxon>Bacillati</taxon>
        <taxon>Actinomycetota</taxon>
        <taxon>Nitriliruptoria</taxon>
        <taxon>Egibacterales</taxon>
        <taxon>Egibacteraceae</taxon>
        <taxon>Egibacter</taxon>
    </lineage>
</organism>
<evidence type="ECO:0000313" key="5">
    <source>
        <dbReference type="Proteomes" id="UP000291469"/>
    </source>
</evidence>
<dbReference type="Gene3D" id="3.60.40.10">
    <property type="entry name" value="PPM-type phosphatase domain"/>
    <property type="match status" value="1"/>
</dbReference>
<evidence type="ECO:0000256" key="2">
    <source>
        <dbReference type="SAM" id="MobiDB-lite"/>
    </source>
</evidence>
<dbReference type="GO" id="GO:0016791">
    <property type="term" value="F:phosphatase activity"/>
    <property type="evidence" value="ECO:0007669"/>
    <property type="project" value="TreeGrafter"/>
</dbReference>
<protein>
    <recommendedName>
        <fullName evidence="3">PPM-type phosphatase domain-containing protein</fullName>
    </recommendedName>
</protein>
<dbReference type="PANTHER" id="PTHR43156:SF2">
    <property type="entry name" value="STAGE II SPORULATION PROTEIN E"/>
    <property type="match status" value="1"/>
</dbReference>
<dbReference type="Gene3D" id="3.30.450.40">
    <property type="match status" value="1"/>
</dbReference>
<dbReference type="InterPro" id="IPR052016">
    <property type="entry name" value="Bact_Sigma-Reg"/>
</dbReference>
<keyword evidence="5" id="KW-1185">Reference proteome</keyword>
<dbReference type="Gene3D" id="3.30.450.20">
    <property type="entry name" value="PAS domain"/>
    <property type="match status" value="1"/>
</dbReference>
<evidence type="ECO:0000256" key="1">
    <source>
        <dbReference type="ARBA" id="ARBA00022801"/>
    </source>
</evidence>
<dbReference type="SMART" id="SM00331">
    <property type="entry name" value="PP2C_SIG"/>
    <property type="match status" value="1"/>
</dbReference>
<feature type="region of interest" description="Disordered" evidence="2">
    <location>
        <begin position="1"/>
        <end position="21"/>
    </location>
</feature>
<dbReference type="Pfam" id="PF07228">
    <property type="entry name" value="SpoIIE"/>
    <property type="match status" value="1"/>
</dbReference>
<dbReference type="EMBL" id="CP036402">
    <property type="protein sequence ID" value="QBI20590.1"/>
    <property type="molecule type" value="Genomic_DNA"/>
</dbReference>
<evidence type="ECO:0000313" key="4">
    <source>
        <dbReference type="EMBL" id="QBI20590.1"/>
    </source>
</evidence>
<dbReference type="InterPro" id="IPR036457">
    <property type="entry name" value="PPM-type-like_dom_sf"/>
</dbReference>
<feature type="compositionally biased region" description="Polar residues" evidence="2">
    <location>
        <begin position="7"/>
        <end position="21"/>
    </location>
</feature>
<gene>
    <name evidence="4" type="ORF">ER308_14155</name>
</gene>
<sequence>MGRIGTVQGSERVTDLSDSAEQTSELAVLRPVLDGLPVPAIVVEASSGQHGVLHANPEFSRVFGLDGWPADATLREMLPPERTTVLDGPPLEEVLETITRTGETVTTRVQHDVPPGAAGALRTRWTVHLQPLGTGDTAWGILGVLVDRSGQLFAGARASESTALQDLAAGLTATKPVEQVYEDAVRGAVLAAGGQRGAILLSEGGASFRVAAATPDGVLNGPITVEELASPLWQACLGRRRIAWSVDDETADGPGDAVDTTPLPFAGEPGWEQLLIVGLRLHGRWQGVIVVGEPRMATFDAEALERLELVATLSSTAVDNARLVDQFQRLEEMLTAAVMTSAALVECTEPQDVQRRLLDGLVGDMGLAGAALWVPGSDGEPGLQLAASAGLPSEVHELIAHLPDSSMAGKLAHGAVSGRLRQAATAAATSSWPGHEVRLVHVPEPAPGILGVYVDRPVPDLVDGVLATLAHALAAAVHQATLHERARTVVDSLQRELRPRGVVLPQQVDVGHVYRSATAGVDVGGDFIDWFVTERDEIGVACGDVSGKGVEAASLTAMAVYSLRAFGMRGTSAAMLLQLLNGSVVDQTPPERFMTLAYAKFDPATWEFQLALAGQPPPAVVSAGGARLVDAPPDPPVGIDTDTSFDQTELQLGPGEALVLYTDGVTEARGADGALFGSARLIETLSGLASGDAWTAQQVADGVWAAIQEWTDGGTTDDCALVVLRRCE</sequence>
<proteinExistence type="predicted"/>
<dbReference type="OrthoDB" id="311904at2"/>
<evidence type="ECO:0000259" key="3">
    <source>
        <dbReference type="SMART" id="SM00331"/>
    </source>
</evidence>